<proteinExistence type="predicted"/>
<dbReference type="PANTHER" id="PTHR45625">
    <property type="entry name" value="PEPTIDYL-PROLYL CIS-TRANS ISOMERASE-RELATED"/>
    <property type="match status" value="1"/>
</dbReference>
<dbReference type="PROSITE" id="PS50072">
    <property type="entry name" value="CSA_PPIASE_2"/>
    <property type="match status" value="1"/>
</dbReference>
<feature type="domain" description="PPIase cyclophilin-type" evidence="5">
    <location>
        <begin position="28"/>
        <end position="171"/>
    </location>
</feature>
<keyword evidence="7" id="KW-1185">Reference proteome</keyword>
<keyword evidence="3" id="KW-0413">Isomerase</keyword>
<name>A0A8J2XUZ3_9BACT</name>
<dbReference type="CDD" id="cd00317">
    <property type="entry name" value="cyclophilin"/>
    <property type="match status" value="1"/>
</dbReference>
<gene>
    <name evidence="6" type="ORF">GCM10011511_40830</name>
</gene>
<protein>
    <recommendedName>
        <fullName evidence="1">peptidylprolyl isomerase</fullName>
        <ecNumber evidence="1">5.2.1.8</ecNumber>
    </recommendedName>
</protein>
<dbReference type="GO" id="GO:0003755">
    <property type="term" value="F:peptidyl-prolyl cis-trans isomerase activity"/>
    <property type="evidence" value="ECO:0007669"/>
    <property type="project" value="UniProtKB-KW"/>
</dbReference>
<sequence>MKRYLLLIALLAACHSNSNPDTPHVLIQTSAGDIEVELYRRQAPKTAGAFLSYVDSGFYKNGSFYRVLNEDNQVTGAPISQLIQGGIWKTNHSKAISLPGVPHEATRETHILHKDGVISLARDKPGTGTTEFFICVGDQPGFDFGGENNPDGQGYAAFGKVVKGMDVVRTLYARPESNQAFTQQIRIYNIVRE</sequence>
<reference evidence="6" key="2">
    <citation type="submission" date="2020-09" db="EMBL/GenBank/DDBJ databases">
        <authorList>
            <person name="Sun Q."/>
            <person name="Zhou Y."/>
        </authorList>
    </citation>
    <scope>NUCLEOTIDE SEQUENCE</scope>
    <source>
        <strain evidence="6">CGMCC 1.15448</strain>
    </source>
</reference>
<evidence type="ECO:0000256" key="2">
    <source>
        <dbReference type="ARBA" id="ARBA00023110"/>
    </source>
</evidence>
<feature type="chain" id="PRO_5035188404" description="peptidylprolyl isomerase" evidence="4">
    <location>
        <begin position="21"/>
        <end position="193"/>
    </location>
</feature>
<dbReference type="AlphaFoldDB" id="A0A8J2XUZ3"/>
<evidence type="ECO:0000256" key="3">
    <source>
        <dbReference type="ARBA" id="ARBA00023235"/>
    </source>
</evidence>
<evidence type="ECO:0000256" key="1">
    <source>
        <dbReference type="ARBA" id="ARBA00013194"/>
    </source>
</evidence>
<dbReference type="PANTHER" id="PTHR45625:SF4">
    <property type="entry name" value="PEPTIDYLPROLYL ISOMERASE DOMAIN AND WD REPEAT-CONTAINING PROTEIN 1"/>
    <property type="match status" value="1"/>
</dbReference>
<comment type="caution">
    <text evidence="6">The sequence shown here is derived from an EMBL/GenBank/DDBJ whole genome shotgun (WGS) entry which is preliminary data.</text>
</comment>
<dbReference type="EMBL" id="BMJC01000004">
    <property type="protein sequence ID" value="GGB13011.1"/>
    <property type="molecule type" value="Genomic_DNA"/>
</dbReference>
<dbReference type="InterPro" id="IPR029000">
    <property type="entry name" value="Cyclophilin-like_dom_sf"/>
</dbReference>
<evidence type="ECO:0000313" key="6">
    <source>
        <dbReference type="EMBL" id="GGB13011.1"/>
    </source>
</evidence>
<evidence type="ECO:0000259" key="5">
    <source>
        <dbReference type="PROSITE" id="PS50072"/>
    </source>
</evidence>
<evidence type="ECO:0000256" key="4">
    <source>
        <dbReference type="SAM" id="SignalP"/>
    </source>
</evidence>
<evidence type="ECO:0000313" key="7">
    <source>
        <dbReference type="Proteomes" id="UP000607559"/>
    </source>
</evidence>
<accession>A0A8J2XUZ3</accession>
<organism evidence="6 7">
    <name type="scientific">Puia dinghuensis</name>
    <dbReference type="NCBI Taxonomy" id="1792502"/>
    <lineage>
        <taxon>Bacteria</taxon>
        <taxon>Pseudomonadati</taxon>
        <taxon>Bacteroidota</taxon>
        <taxon>Chitinophagia</taxon>
        <taxon>Chitinophagales</taxon>
        <taxon>Chitinophagaceae</taxon>
        <taxon>Puia</taxon>
    </lineage>
</organism>
<dbReference type="SUPFAM" id="SSF50891">
    <property type="entry name" value="Cyclophilin-like"/>
    <property type="match status" value="1"/>
</dbReference>
<reference evidence="6" key="1">
    <citation type="journal article" date="2014" name="Int. J. Syst. Evol. Microbiol.">
        <title>Complete genome sequence of Corynebacterium casei LMG S-19264T (=DSM 44701T), isolated from a smear-ripened cheese.</title>
        <authorList>
            <consortium name="US DOE Joint Genome Institute (JGI-PGF)"/>
            <person name="Walter F."/>
            <person name="Albersmeier A."/>
            <person name="Kalinowski J."/>
            <person name="Ruckert C."/>
        </authorList>
    </citation>
    <scope>NUCLEOTIDE SEQUENCE</scope>
    <source>
        <strain evidence="6">CGMCC 1.15448</strain>
    </source>
</reference>
<dbReference type="InterPro" id="IPR002130">
    <property type="entry name" value="Cyclophilin-type_PPIase_dom"/>
</dbReference>
<keyword evidence="2" id="KW-0697">Rotamase</keyword>
<dbReference type="InterPro" id="IPR044666">
    <property type="entry name" value="Cyclophilin_A-like"/>
</dbReference>
<dbReference type="EC" id="5.2.1.8" evidence="1"/>
<dbReference type="RefSeq" id="WP_188935162.1">
    <property type="nucleotide sequence ID" value="NZ_BMJC01000004.1"/>
</dbReference>
<dbReference type="Pfam" id="PF00160">
    <property type="entry name" value="Pro_isomerase"/>
    <property type="match status" value="1"/>
</dbReference>
<feature type="signal peptide" evidence="4">
    <location>
        <begin position="1"/>
        <end position="20"/>
    </location>
</feature>
<dbReference type="Gene3D" id="2.40.100.10">
    <property type="entry name" value="Cyclophilin-like"/>
    <property type="match status" value="1"/>
</dbReference>
<keyword evidence="4" id="KW-0732">Signal</keyword>
<dbReference type="Proteomes" id="UP000607559">
    <property type="component" value="Unassembled WGS sequence"/>
</dbReference>